<protein>
    <submittedName>
        <fullName evidence="9">4Fe-4S ferredoxin iron-sulfur binding domain protein</fullName>
    </submittedName>
</protein>
<dbReference type="OrthoDB" id="9807879at2"/>
<keyword evidence="1" id="KW-0813">Transport</keyword>
<keyword evidence="4" id="KW-0677">Repeat</keyword>
<feature type="domain" description="4Fe-4S ferredoxin-type" evidence="8">
    <location>
        <begin position="31"/>
        <end position="61"/>
    </location>
</feature>
<dbReference type="GO" id="GO:0051539">
    <property type="term" value="F:4 iron, 4 sulfur cluster binding"/>
    <property type="evidence" value="ECO:0007669"/>
    <property type="project" value="UniProtKB-KW"/>
</dbReference>
<dbReference type="STRING" id="573061.Clocel_0526"/>
<keyword evidence="3" id="KW-0479">Metal-binding</keyword>
<keyword evidence="6" id="KW-0408">Iron</keyword>
<dbReference type="PANTHER" id="PTHR43687">
    <property type="entry name" value="ADENYLYLSULFATE REDUCTASE, BETA SUBUNIT"/>
    <property type="match status" value="1"/>
</dbReference>
<dbReference type="GO" id="GO:0046872">
    <property type="term" value="F:metal ion binding"/>
    <property type="evidence" value="ECO:0007669"/>
    <property type="project" value="UniProtKB-KW"/>
</dbReference>
<dbReference type="SUPFAM" id="SSF54862">
    <property type="entry name" value="4Fe-4S ferredoxins"/>
    <property type="match status" value="1"/>
</dbReference>
<keyword evidence="10" id="KW-1185">Reference proteome</keyword>
<dbReference type="Proteomes" id="UP000002730">
    <property type="component" value="Chromosome"/>
</dbReference>
<keyword evidence="2" id="KW-0004">4Fe-4S</keyword>
<reference evidence="9 10" key="1">
    <citation type="submission" date="2010-08" db="EMBL/GenBank/DDBJ databases">
        <title>Complete sequence of Clostridium cellulovorans 743B.</title>
        <authorList>
            <consortium name="US DOE Joint Genome Institute"/>
            <person name="Lucas S."/>
            <person name="Copeland A."/>
            <person name="Lapidus A."/>
            <person name="Cheng J.-F."/>
            <person name="Bruce D."/>
            <person name="Goodwin L."/>
            <person name="Pitluck S."/>
            <person name="Chertkov O."/>
            <person name="Detter J.C."/>
            <person name="Han C."/>
            <person name="Tapia R."/>
            <person name="Land M."/>
            <person name="Hauser L."/>
            <person name="Chang Y.-J."/>
            <person name="Jeffries C."/>
            <person name="Kyrpides N."/>
            <person name="Ivanova N."/>
            <person name="Mikhailova N."/>
            <person name="Hemme C.L."/>
            <person name="Woyke T."/>
        </authorList>
    </citation>
    <scope>NUCLEOTIDE SEQUENCE [LARGE SCALE GENOMIC DNA]</scope>
    <source>
        <strain evidence="10">ATCC 35296 / DSM 3052 / OCM 3 / 743B</strain>
    </source>
</reference>
<evidence type="ECO:0000313" key="9">
    <source>
        <dbReference type="EMBL" id="ADL50301.1"/>
    </source>
</evidence>
<evidence type="ECO:0000256" key="4">
    <source>
        <dbReference type="ARBA" id="ARBA00022737"/>
    </source>
</evidence>
<evidence type="ECO:0000256" key="1">
    <source>
        <dbReference type="ARBA" id="ARBA00022448"/>
    </source>
</evidence>
<dbReference type="PANTHER" id="PTHR43687:SF6">
    <property type="entry name" value="L-ASPARTATE SEMIALDEHYDE SULFURTRANSFERASE IRON-SULFUR SUBUNIT"/>
    <property type="match status" value="1"/>
</dbReference>
<dbReference type="Gene3D" id="3.30.70.20">
    <property type="match status" value="1"/>
</dbReference>
<evidence type="ECO:0000256" key="3">
    <source>
        <dbReference type="ARBA" id="ARBA00022723"/>
    </source>
</evidence>
<evidence type="ECO:0000259" key="8">
    <source>
        <dbReference type="PROSITE" id="PS51379"/>
    </source>
</evidence>
<dbReference type="eggNOG" id="COG1146">
    <property type="taxonomic scope" value="Bacteria"/>
</dbReference>
<proteinExistence type="predicted"/>
<dbReference type="EMBL" id="CP002160">
    <property type="protein sequence ID" value="ADL50301.1"/>
    <property type="molecule type" value="Genomic_DNA"/>
</dbReference>
<dbReference type="PROSITE" id="PS00198">
    <property type="entry name" value="4FE4S_FER_1"/>
    <property type="match status" value="1"/>
</dbReference>
<evidence type="ECO:0000256" key="6">
    <source>
        <dbReference type="ARBA" id="ARBA00023004"/>
    </source>
</evidence>
<evidence type="ECO:0000256" key="2">
    <source>
        <dbReference type="ARBA" id="ARBA00022485"/>
    </source>
</evidence>
<dbReference type="PROSITE" id="PS51379">
    <property type="entry name" value="4FE4S_FER_2"/>
    <property type="match status" value="2"/>
</dbReference>
<dbReference type="InterPro" id="IPR050572">
    <property type="entry name" value="Fe-S_Ferredoxin"/>
</dbReference>
<evidence type="ECO:0000256" key="7">
    <source>
        <dbReference type="ARBA" id="ARBA00023014"/>
    </source>
</evidence>
<dbReference type="Pfam" id="PF12838">
    <property type="entry name" value="Fer4_7"/>
    <property type="match status" value="1"/>
</dbReference>
<sequence>MSISIDKSLCVGCKQCSEVCPGNLIRIDENNKAFIKYPKDCWGCVSCVKECKVNAIKFYLGADIGGRGSLAYTKEEKDITHWVIEEKYGTVKTIDVNKKSANAY</sequence>
<dbReference type="HOGENOM" id="CLU_142910_1_0_9"/>
<feature type="domain" description="4Fe-4S ferredoxin-type" evidence="8">
    <location>
        <begin position="1"/>
        <end position="30"/>
    </location>
</feature>
<dbReference type="KEGG" id="ccb:Clocel_0526"/>
<organism evidence="9 10">
    <name type="scientific">Clostridium cellulovorans (strain ATCC 35296 / DSM 3052 / OCM 3 / 743B)</name>
    <dbReference type="NCBI Taxonomy" id="573061"/>
    <lineage>
        <taxon>Bacteria</taxon>
        <taxon>Bacillati</taxon>
        <taxon>Bacillota</taxon>
        <taxon>Clostridia</taxon>
        <taxon>Eubacteriales</taxon>
        <taxon>Clostridiaceae</taxon>
        <taxon>Clostridium</taxon>
    </lineage>
</organism>
<keyword evidence="7" id="KW-0411">Iron-sulfur</keyword>
<dbReference type="RefSeq" id="WP_010074925.1">
    <property type="nucleotide sequence ID" value="NC_014393.1"/>
</dbReference>
<dbReference type="AlphaFoldDB" id="D9SR13"/>
<evidence type="ECO:0000313" key="10">
    <source>
        <dbReference type="Proteomes" id="UP000002730"/>
    </source>
</evidence>
<keyword evidence="5" id="KW-0249">Electron transport</keyword>
<accession>D9SR13</accession>
<dbReference type="InterPro" id="IPR017900">
    <property type="entry name" value="4Fe4S_Fe_S_CS"/>
</dbReference>
<name>D9SR13_CLOC7</name>
<evidence type="ECO:0000256" key="5">
    <source>
        <dbReference type="ARBA" id="ARBA00022982"/>
    </source>
</evidence>
<gene>
    <name evidence="9" type="ordered locus">Clocel_0526</name>
</gene>
<dbReference type="InterPro" id="IPR017896">
    <property type="entry name" value="4Fe4S_Fe-S-bd"/>
</dbReference>